<dbReference type="GO" id="GO:0006289">
    <property type="term" value="P:nucleotide-excision repair"/>
    <property type="evidence" value="ECO:0000318"/>
    <property type="project" value="GO_Central"/>
</dbReference>
<reference evidence="2" key="3">
    <citation type="submission" date="2015-06" db="UniProtKB">
        <authorList>
            <consortium name="EnsemblPlants"/>
        </authorList>
    </citation>
    <scope>IDENTIFICATION</scope>
    <source>
        <strain evidence="2">cv. Jemalong A17</strain>
    </source>
</reference>
<dbReference type="GO" id="GO:0003684">
    <property type="term" value="F:damaged DNA binding"/>
    <property type="evidence" value="ECO:0000318"/>
    <property type="project" value="GO_Central"/>
</dbReference>
<evidence type="ECO:0000313" key="3">
    <source>
        <dbReference type="Proteomes" id="UP000002051"/>
    </source>
</evidence>
<dbReference type="GO" id="GO:0005662">
    <property type="term" value="C:DNA replication factor A complex"/>
    <property type="evidence" value="ECO:0000318"/>
    <property type="project" value="GO_Central"/>
</dbReference>
<dbReference type="AlphaFoldDB" id="A0A072TI67"/>
<dbReference type="GO" id="GO:0006260">
    <property type="term" value="P:DNA replication"/>
    <property type="evidence" value="ECO:0000318"/>
    <property type="project" value="GO_Central"/>
</dbReference>
<dbReference type="CDD" id="cd04481">
    <property type="entry name" value="RPA1_DBD_B_like"/>
    <property type="match status" value="1"/>
</dbReference>
<dbReference type="GO" id="GO:0007004">
    <property type="term" value="P:telomere maintenance via telomerase"/>
    <property type="evidence" value="ECO:0000318"/>
    <property type="project" value="GO_Central"/>
</dbReference>
<dbReference type="GO" id="GO:0000724">
    <property type="term" value="P:double-strand break repair via homologous recombination"/>
    <property type="evidence" value="ECO:0000318"/>
    <property type="project" value="GO_Central"/>
</dbReference>
<sequence length="400" mass="43320">MKTKVQASESTQIPQYGLCVCKIGEVCGHTVDYDHLVEIIGVMTGIYAEREYIRDGKLSPGLVICYVIVLSGGKVECALFGSNVDLLLKIMGKSANGMPVVVLQFVKVKIFRDKVSLQNVLNATRIIINPDIDEAVKFKEGSHRGVTPDSGAYYCKGCSKHVFQMVPRYKVKIRVDDGDGCVVFVVFDGDMHNLLGKQCSDLVSAAKAENVGFYPDEHLKLKGMYLLFKVEKSSVASVLFDGSYRVRRICSDAAVIESFTAQATVCVDEQVVPGPSDVNGVIEAADDLGHEDDGVDCVEETLAEEFTAGVHESPTSPCGFGRMVDYSPNAKVGVDVASVDCTVSLGDDDQTFLTDLLSVSDVLMDMFPTHSIKRNLSAAFKHVVVLEASMPSKSAISEAE</sequence>
<reference evidence="1 3" key="2">
    <citation type="journal article" date="2014" name="BMC Genomics">
        <title>An improved genome release (version Mt4.0) for the model legume Medicago truncatula.</title>
        <authorList>
            <person name="Tang H."/>
            <person name="Krishnakumar V."/>
            <person name="Bidwell S."/>
            <person name="Rosen B."/>
            <person name="Chan A."/>
            <person name="Zhou S."/>
            <person name="Gentzbittel L."/>
            <person name="Childs K.L."/>
            <person name="Yandell M."/>
            <person name="Gundlach H."/>
            <person name="Mayer K.F."/>
            <person name="Schwartz D.C."/>
            <person name="Town C.D."/>
        </authorList>
    </citation>
    <scope>GENOME REANNOTATION</scope>
    <source>
        <strain evidence="1">A17</strain>
        <strain evidence="2 3">cv. Jemalong A17</strain>
    </source>
</reference>
<dbReference type="Proteomes" id="UP000002051">
    <property type="component" value="Unassembled WGS sequence"/>
</dbReference>
<dbReference type="EnsemblPlants" id="KEH17122">
    <property type="protein sequence ID" value="KEH17122"/>
    <property type="gene ID" value="MTR_0042s0170"/>
</dbReference>
<gene>
    <name evidence="1" type="ORF">MTR_0042s0170</name>
</gene>
<keyword evidence="3" id="KW-1185">Reference proteome</keyword>
<dbReference type="Gene3D" id="2.40.50.140">
    <property type="entry name" value="Nucleic acid-binding proteins"/>
    <property type="match status" value="1"/>
</dbReference>
<protein>
    <submittedName>
        <fullName evidence="1">Replication factor-A carboxy-terminal domain protein</fullName>
    </submittedName>
</protein>
<dbReference type="GO" id="GO:0043047">
    <property type="term" value="F:single-stranded telomeric DNA binding"/>
    <property type="evidence" value="ECO:0000318"/>
    <property type="project" value="GO_Central"/>
</dbReference>
<proteinExistence type="predicted"/>
<evidence type="ECO:0000313" key="1">
    <source>
        <dbReference type="EMBL" id="KEH17122.1"/>
    </source>
</evidence>
<accession>A0A072TI67</accession>
<name>A0A072TI67_MEDTR</name>
<dbReference type="GO" id="GO:0051321">
    <property type="term" value="P:meiotic cell cycle"/>
    <property type="evidence" value="ECO:0000318"/>
    <property type="project" value="GO_Central"/>
</dbReference>
<dbReference type="PANTHER" id="PTHR47165:SF4">
    <property type="entry name" value="OS03G0429900 PROTEIN"/>
    <property type="match status" value="1"/>
</dbReference>
<dbReference type="HOGENOM" id="CLU_023486_4_1_1"/>
<evidence type="ECO:0000313" key="2">
    <source>
        <dbReference type="EnsemblPlants" id="KEH17122"/>
    </source>
</evidence>
<dbReference type="InterPro" id="IPR012340">
    <property type="entry name" value="NA-bd_OB-fold"/>
</dbReference>
<organism evidence="1 3">
    <name type="scientific">Medicago truncatula</name>
    <name type="common">Barrel medic</name>
    <name type="synonym">Medicago tribuloides</name>
    <dbReference type="NCBI Taxonomy" id="3880"/>
    <lineage>
        <taxon>Eukaryota</taxon>
        <taxon>Viridiplantae</taxon>
        <taxon>Streptophyta</taxon>
        <taxon>Embryophyta</taxon>
        <taxon>Tracheophyta</taxon>
        <taxon>Spermatophyta</taxon>
        <taxon>Magnoliopsida</taxon>
        <taxon>eudicotyledons</taxon>
        <taxon>Gunneridae</taxon>
        <taxon>Pentapetalae</taxon>
        <taxon>rosids</taxon>
        <taxon>fabids</taxon>
        <taxon>Fabales</taxon>
        <taxon>Fabaceae</taxon>
        <taxon>Papilionoideae</taxon>
        <taxon>50 kb inversion clade</taxon>
        <taxon>NPAAA clade</taxon>
        <taxon>Hologalegina</taxon>
        <taxon>IRL clade</taxon>
        <taxon>Trifolieae</taxon>
        <taxon>Medicago</taxon>
    </lineage>
</organism>
<dbReference type="SUPFAM" id="SSF50249">
    <property type="entry name" value="Nucleic acid-binding proteins"/>
    <property type="match status" value="2"/>
</dbReference>
<dbReference type="PANTHER" id="PTHR47165">
    <property type="entry name" value="OS03G0429900 PROTEIN"/>
    <property type="match status" value="1"/>
</dbReference>
<reference evidence="1 3" key="1">
    <citation type="journal article" date="2011" name="Nature">
        <title>The Medicago genome provides insight into the evolution of rhizobial symbioses.</title>
        <authorList>
            <person name="Young N.D."/>
            <person name="Debelle F."/>
            <person name="Oldroyd G.E."/>
            <person name="Geurts R."/>
            <person name="Cannon S.B."/>
            <person name="Udvardi M.K."/>
            <person name="Benedito V.A."/>
            <person name="Mayer K.F."/>
            <person name="Gouzy J."/>
            <person name="Schoof H."/>
            <person name="Van de Peer Y."/>
            <person name="Proost S."/>
            <person name="Cook D.R."/>
            <person name="Meyers B.C."/>
            <person name="Spannagl M."/>
            <person name="Cheung F."/>
            <person name="De Mita S."/>
            <person name="Krishnakumar V."/>
            <person name="Gundlach H."/>
            <person name="Zhou S."/>
            <person name="Mudge J."/>
            <person name="Bharti A.K."/>
            <person name="Murray J.D."/>
            <person name="Naoumkina M.A."/>
            <person name="Rosen B."/>
            <person name="Silverstein K.A."/>
            <person name="Tang H."/>
            <person name="Rombauts S."/>
            <person name="Zhao P.X."/>
            <person name="Zhou P."/>
            <person name="Barbe V."/>
            <person name="Bardou P."/>
            <person name="Bechner M."/>
            <person name="Bellec A."/>
            <person name="Berger A."/>
            <person name="Berges H."/>
            <person name="Bidwell S."/>
            <person name="Bisseling T."/>
            <person name="Choisne N."/>
            <person name="Couloux A."/>
            <person name="Denny R."/>
            <person name="Deshpande S."/>
            <person name="Dai X."/>
            <person name="Doyle J.J."/>
            <person name="Dudez A.M."/>
            <person name="Farmer A.D."/>
            <person name="Fouteau S."/>
            <person name="Franken C."/>
            <person name="Gibelin C."/>
            <person name="Gish J."/>
            <person name="Goldstein S."/>
            <person name="Gonzalez A.J."/>
            <person name="Green P.J."/>
            <person name="Hallab A."/>
            <person name="Hartog M."/>
            <person name="Hua A."/>
            <person name="Humphray S.J."/>
            <person name="Jeong D.H."/>
            <person name="Jing Y."/>
            <person name="Jocker A."/>
            <person name="Kenton S.M."/>
            <person name="Kim D.J."/>
            <person name="Klee K."/>
            <person name="Lai H."/>
            <person name="Lang C."/>
            <person name="Lin S."/>
            <person name="Macmil S.L."/>
            <person name="Magdelenat G."/>
            <person name="Matthews L."/>
            <person name="McCorrison J."/>
            <person name="Monaghan E.L."/>
            <person name="Mun J.H."/>
            <person name="Najar F.Z."/>
            <person name="Nicholson C."/>
            <person name="Noirot C."/>
            <person name="O'Bleness M."/>
            <person name="Paule C.R."/>
            <person name="Poulain J."/>
            <person name="Prion F."/>
            <person name="Qin B."/>
            <person name="Qu C."/>
            <person name="Retzel E.F."/>
            <person name="Riddle C."/>
            <person name="Sallet E."/>
            <person name="Samain S."/>
            <person name="Samson N."/>
            <person name="Sanders I."/>
            <person name="Saurat O."/>
            <person name="Scarpelli C."/>
            <person name="Schiex T."/>
            <person name="Segurens B."/>
            <person name="Severin A.J."/>
            <person name="Sherrier D.J."/>
            <person name="Shi R."/>
            <person name="Sims S."/>
            <person name="Singer S.R."/>
            <person name="Sinharoy S."/>
            <person name="Sterck L."/>
            <person name="Viollet A."/>
            <person name="Wang B.B."/>
            <person name="Wang K."/>
            <person name="Wang M."/>
            <person name="Wang X."/>
            <person name="Warfsmann J."/>
            <person name="Weissenbach J."/>
            <person name="White D.D."/>
            <person name="White J.D."/>
            <person name="Wiley G.B."/>
            <person name="Wincker P."/>
            <person name="Xing Y."/>
            <person name="Yang L."/>
            <person name="Yao Z."/>
            <person name="Ying F."/>
            <person name="Zhai J."/>
            <person name="Zhou L."/>
            <person name="Zuber A."/>
            <person name="Denarie J."/>
            <person name="Dixon R.A."/>
            <person name="May G.D."/>
            <person name="Schwartz D.C."/>
            <person name="Rogers J."/>
            <person name="Quetier F."/>
            <person name="Town C.D."/>
            <person name="Roe B.A."/>
        </authorList>
    </citation>
    <scope>NUCLEOTIDE SEQUENCE [LARGE SCALE GENOMIC DNA]</scope>
    <source>
        <strain evidence="1">A17</strain>
        <strain evidence="2 3">cv. Jemalong A17</strain>
    </source>
</reference>
<dbReference type="EMBL" id="KL402767">
    <property type="protein sequence ID" value="KEH17122.1"/>
    <property type="molecule type" value="Genomic_DNA"/>
</dbReference>